<dbReference type="Proteomes" id="UP000326287">
    <property type="component" value="Chromosome"/>
</dbReference>
<dbReference type="OrthoDB" id="9810775at2"/>
<dbReference type="EMBL" id="CP036422">
    <property type="protein sequence ID" value="QFU74411.1"/>
    <property type="molecule type" value="Genomic_DNA"/>
</dbReference>
<dbReference type="InterPro" id="IPR058240">
    <property type="entry name" value="rSAM_sf"/>
</dbReference>
<dbReference type="RefSeq" id="WP_152660523.1">
    <property type="nucleotide sequence ID" value="NZ_CP036422.1"/>
</dbReference>
<evidence type="ECO:0000256" key="3">
    <source>
        <dbReference type="ARBA" id="ARBA00022723"/>
    </source>
</evidence>
<dbReference type="InterPro" id="IPR013785">
    <property type="entry name" value="Aldolase_TIM"/>
</dbReference>
<dbReference type="GO" id="GO:0003824">
    <property type="term" value="F:catalytic activity"/>
    <property type="evidence" value="ECO:0007669"/>
    <property type="project" value="InterPro"/>
</dbReference>
<evidence type="ECO:0000256" key="2">
    <source>
        <dbReference type="ARBA" id="ARBA00022691"/>
    </source>
</evidence>
<dbReference type="PANTHER" id="PTHR11228">
    <property type="entry name" value="RADICAL SAM DOMAIN PROTEIN"/>
    <property type="match status" value="1"/>
</dbReference>
<evidence type="ECO:0000313" key="8">
    <source>
        <dbReference type="EMBL" id="QFU74411.1"/>
    </source>
</evidence>
<dbReference type="CDD" id="cd01335">
    <property type="entry name" value="Radical_SAM"/>
    <property type="match status" value="1"/>
</dbReference>
<evidence type="ECO:0000259" key="7">
    <source>
        <dbReference type="Pfam" id="PF13186"/>
    </source>
</evidence>
<keyword evidence="5" id="KW-0411">Iron-sulfur</keyword>
<dbReference type="GO" id="GO:0051536">
    <property type="term" value="F:iron-sulfur cluster binding"/>
    <property type="evidence" value="ECO:0007669"/>
    <property type="project" value="UniProtKB-KW"/>
</dbReference>
<sequence>MTAEIQARISSPATRSNVIVEPYLHVQAETIYNPINDRVYEKNSPGFSKLERLLKDPSGLAELEVEQCNKWLRDGWLIIDDDTRDRRFSLKYVSFEANSNCNQRCYFCPVSEGPRESLVMPMEAYQEIIHKLLPYRDTLEAVFLFIFNEPTLDPLLLERIALLKRCELPIAVNSNATGLTPDLAEKIIELGGLDFLSINLSTLDPAQYREDRGLDHLPVVLKNMDYISNRPLAKIMRIAVLGNQDIIHQQQLARIRKRFMNTRFDVQDYGLVARTGEAASRKAGPNEAQRPVGCDNLGSRLLQHLHINADGSCTICCEDYLGRYLLESLLHQSPRDILTSEKVAQLRRWTYGLEHPPADYICRSCEAALTE</sequence>
<keyword evidence="9" id="KW-1185">Reference proteome</keyword>
<keyword evidence="2" id="KW-0949">S-adenosyl-L-methionine</keyword>
<dbReference type="Pfam" id="PF04055">
    <property type="entry name" value="Radical_SAM"/>
    <property type="match status" value="1"/>
</dbReference>
<dbReference type="SFLD" id="SFLDS00029">
    <property type="entry name" value="Radical_SAM"/>
    <property type="match status" value="1"/>
</dbReference>
<gene>
    <name evidence="8" type="ORF">EY643_01390</name>
</gene>
<dbReference type="Gene3D" id="3.20.20.70">
    <property type="entry name" value="Aldolase class I"/>
    <property type="match status" value="1"/>
</dbReference>
<dbReference type="InterPro" id="IPR007197">
    <property type="entry name" value="rSAM"/>
</dbReference>
<evidence type="ECO:0000256" key="1">
    <source>
        <dbReference type="ARBA" id="ARBA00001966"/>
    </source>
</evidence>
<dbReference type="SUPFAM" id="SSF102114">
    <property type="entry name" value="Radical SAM enzymes"/>
    <property type="match status" value="1"/>
</dbReference>
<dbReference type="AlphaFoldDB" id="A0A5P9NF66"/>
<dbReference type="PANTHER" id="PTHR11228:SF7">
    <property type="entry name" value="PQQA PEPTIDE CYCLASE"/>
    <property type="match status" value="1"/>
</dbReference>
<evidence type="ECO:0000256" key="5">
    <source>
        <dbReference type="ARBA" id="ARBA00023014"/>
    </source>
</evidence>
<dbReference type="InterPro" id="IPR050377">
    <property type="entry name" value="Radical_SAM_PqqE_MftC-like"/>
</dbReference>
<dbReference type="GO" id="GO:0046872">
    <property type="term" value="F:metal ion binding"/>
    <property type="evidence" value="ECO:0007669"/>
    <property type="project" value="UniProtKB-KW"/>
</dbReference>
<keyword evidence="4" id="KW-0408">Iron</keyword>
<organism evidence="8 9">
    <name type="scientific">Halioglobus maricola</name>
    <dbReference type="NCBI Taxonomy" id="2601894"/>
    <lineage>
        <taxon>Bacteria</taxon>
        <taxon>Pseudomonadati</taxon>
        <taxon>Pseudomonadota</taxon>
        <taxon>Gammaproteobacteria</taxon>
        <taxon>Cellvibrionales</taxon>
        <taxon>Halieaceae</taxon>
        <taxon>Halioglobus</taxon>
    </lineage>
</organism>
<dbReference type="CDD" id="cd21109">
    <property type="entry name" value="SPASM"/>
    <property type="match status" value="1"/>
</dbReference>
<dbReference type="InterPro" id="IPR023885">
    <property type="entry name" value="4Fe4S-binding_SPASM_dom"/>
</dbReference>
<evidence type="ECO:0000313" key="9">
    <source>
        <dbReference type="Proteomes" id="UP000326287"/>
    </source>
</evidence>
<reference evidence="8 9" key="1">
    <citation type="submission" date="2019-02" db="EMBL/GenBank/DDBJ databases">
        <authorList>
            <person name="Li S.-H."/>
        </authorList>
    </citation>
    <scope>NUCLEOTIDE SEQUENCE [LARGE SCALE GENOMIC DNA]</scope>
    <source>
        <strain evidence="8 9">IMCC14385</strain>
    </source>
</reference>
<comment type="cofactor">
    <cofactor evidence="1">
        <name>[4Fe-4S] cluster</name>
        <dbReference type="ChEBI" id="CHEBI:49883"/>
    </cofactor>
</comment>
<proteinExistence type="predicted"/>
<protein>
    <submittedName>
        <fullName evidence="8">Radical SAM/SPASM domain-containing protein</fullName>
    </submittedName>
</protein>
<accession>A0A5P9NF66</accession>
<dbReference type="Pfam" id="PF13186">
    <property type="entry name" value="SPASM"/>
    <property type="match status" value="1"/>
</dbReference>
<name>A0A5P9NF66_9GAMM</name>
<keyword evidence="3" id="KW-0479">Metal-binding</keyword>
<evidence type="ECO:0000259" key="6">
    <source>
        <dbReference type="Pfam" id="PF04055"/>
    </source>
</evidence>
<feature type="domain" description="Radical SAM core" evidence="6">
    <location>
        <begin position="100"/>
        <end position="233"/>
    </location>
</feature>
<evidence type="ECO:0000256" key="4">
    <source>
        <dbReference type="ARBA" id="ARBA00023004"/>
    </source>
</evidence>
<feature type="domain" description="4Fe4S-binding SPASM" evidence="7">
    <location>
        <begin position="302"/>
        <end position="366"/>
    </location>
</feature>
<dbReference type="KEGG" id="halc:EY643_01390"/>